<dbReference type="RefSeq" id="WP_014812895.1">
    <property type="nucleotide sequence ID" value="NC_018025.1"/>
</dbReference>
<evidence type="ECO:0008006" key="4">
    <source>
        <dbReference type="Google" id="ProtNLM"/>
    </source>
</evidence>
<dbReference type="OrthoDB" id="9765625at2"/>
<dbReference type="Proteomes" id="UP000006055">
    <property type="component" value="Chromosome"/>
</dbReference>
<dbReference type="PANTHER" id="PTHR36566">
    <property type="entry name" value="NICKEL INSERTION PROTEIN-RELATED"/>
    <property type="match status" value="1"/>
</dbReference>
<proteinExistence type="predicted"/>
<dbReference type="EMBL" id="CP003360">
    <property type="protein sequence ID" value="AFM27794.1"/>
    <property type="molecule type" value="Genomic_DNA"/>
</dbReference>
<keyword evidence="1" id="KW-0533">Nickel</keyword>
<dbReference type="InterPro" id="IPR002822">
    <property type="entry name" value="Ni_insertion"/>
</dbReference>
<dbReference type="AlphaFoldDB" id="I4CE03"/>
<evidence type="ECO:0000313" key="2">
    <source>
        <dbReference type="EMBL" id="AFM27794.1"/>
    </source>
</evidence>
<organism evidence="2 3">
    <name type="scientific">Desulfomonile tiedjei (strain ATCC 49306 / DSM 6799 / DCB-1)</name>
    <dbReference type="NCBI Taxonomy" id="706587"/>
    <lineage>
        <taxon>Bacteria</taxon>
        <taxon>Pseudomonadati</taxon>
        <taxon>Thermodesulfobacteriota</taxon>
        <taxon>Desulfomonilia</taxon>
        <taxon>Desulfomonilales</taxon>
        <taxon>Desulfomonilaceae</taxon>
        <taxon>Desulfomonile</taxon>
    </lineage>
</organism>
<name>I4CE03_DESTA</name>
<evidence type="ECO:0000256" key="1">
    <source>
        <dbReference type="ARBA" id="ARBA00022596"/>
    </source>
</evidence>
<dbReference type="Pfam" id="PF01969">
    <property type="entry name" value="Ni_insertion"/>
    <property type="match status" value="1"/>
</dbReference>
<dbReference type="HOGENOM" id="CLU_028523_1_0_7"/>
<dbReference type="KEGG" id="dti:Desti_5194"/>
<dbReference type="PANTHER" id="PTHR36566:SF1">
    <property type="entry name" value="PYRIDINIUM-3,5-BISTHIOCARBOXYLIC ACID MONONUCLEOTIDE NICKEL INSERTION PROTEIN"/>
    <property type="match status" value="1"/>
</dbReference>
<gene>
    <name evidence="2" type="ordered locus">Desti_5194</name>
</gene>
<reference evidence="3" key="1">
    <citation type="submission" date="2012-06" db="EMBL/GenBank/DDBJ databases">
        <title>Complete sequence of chromosome of Desulfomonile tiedjei DSM 6799.</title>
        <authorList>
            <person name="Lucas S."/>
            <person name="Copeland A."/>
            <person name="Lapidus A."/>
            <person name="Glavina del Rio T."/>
            <person name="Dalin E."/>
            <person name="Tice H."/>
            <person name="Bruce D."/>
            <person name="Goodwin L."/>
            <person name="Pitluck S."/>
            <person name="Peters L."/>
            <person name="Ovchinnikova G."/>
            <person name="Zeytun A."/>
            <person name="Lu M."/>
            <person name="Kyrpides N."/>
            <person name="Mavromatis K."/>
            <person name="Ivanova N."/>
            <person name="Brettin T."/>
            <person name="Detter J.C."/>
            <person name="Han C."/>
            <person name="Larimer F."/>
            <person name="Land M."/>
            <person name="Hauser L."/>
            <person name="Markowitz V."/>
            <person name="Cheng J.-F."/>
            <person name="Hugenholtz P."/>
            <person name="Woyke T."/>
            <person name="Wu D."/>
            <person name="Spring S."/>
            <person name="Schroeder M."/>
            <person name="Brambilla E."/>
            <person name="Klenk H.-P."/>
            <person name="Eisen J.A."/>
        </authorList>
    </citation>
    <scope>NUCLEOTIDE SEQUENCE [LARGE SCALE GENOMIC DNA]</scope>
    <source>
        <strain evidence="3">ATCC 49306 / DSM 6799 / DCB-1</strain>
    </source>
</reference>
<dbReference type="STRING" id="706587.Desti_5194"/>
<dbReference type="eggNOG" id="COG1641">
    <property type="taxonomic scope" value="Bacteria"/>
</dbReference>
<accession>I4CE03</accession>
<evidence type="ECO:0000313" key="3">
    <source>
        <dbReference type="Proteomes" id="UP000006055"/>
    </source>
</evidence>
<sequence length="243" mass="26757">MRTLHIDPIFGISGDMMISALIDAGMPIEFLLKPLTGVQAELPSIVPVRKQQGTIQGIHLEIGACQLHLSVHDMETLIRATDADNEVKADALAMLEIILEAEAKVHGTTRDEVHLHELAHVDTLIDLLGVATGIRYFGIQRVYCGTIPHGRGFIKTAHGMLPNPPPVTLEILSDFPAFFCDEALEMTTPTGAAIVRHYVKEKMLIPPLEVERIGYGFGSYKTEKPDVLRLMIGATRNPPWQDP</sequence>
<protein>
    <recommendedName>
        <fullName evidence="4">LarC family nickel insertion protein</fullName>
    </recommendedName>
</protein>
<keyword evidence="3" id="KW-1185">Reference proteome</keyword>